<organism evidence="2 3">
    <name type="scientific">Cinara cedri</name>
    <dbReference type="NCBI Taxonomy" id="506608"/>
    <lineage>
        <taxon>Eukaryota</taxon>
        <taxon>Metazoa</taxon>
        <taxon>Ecdysozoa</taxon>
        <taxon>Arthropoda</taxon>
        <taxon>Hexapoda</taxon>
        <taxon>Insecta</taxon>
        <taxon>Pterygota</taxon>
        <taxon>Neoptera</taxon>
        <taxon>Paraneoptera</taxon>
        <taxon>Hemiptera</taxon>
        <taxon>Sternorrhyncha</taxon>
        <taxon>Aphidomorpha</taxon>
        <taxon>Aphidoidea</taxon>
        <taxon>Aphididae</taxon>
        <taxon>Lachninae</taxon>
        <taxon>Cinara</taxon>
    </lineage>
</organism>
<gene>
    <name evidence="2" type="ORF">CINCED_3A017433</name>
</gene>
<dbReference type="Proteomes" id="UP000325440">
    <property type="component" value="Unassembled WGS sequence"/>
</dbReference>
<evidence type="ECO:0000259" key="1">
    <source>
        <dbReference type="PROSITE" id="PS50181"/>
    </source>
</evidence>
<protein>
    <submittedName>
        <fullName evidence="2">F-box domain</fullName>
    </submittedName>
</protein>
<dbReference type="EMBL" id="CABPRJ010000959">
    <property type="protein sequence ID" value="VVC32802.1"/>
    <property type="molecule type" value="Genomic_DNA"/>
</dbReference>
<dbReference type="SUPFAM" id="SSF81383">
    <property type="entry name" value="F-box domain"/>
    <property type="match status" value="1"/>
</dbReference>
<keyword evidence="3" id="KW-1185">Reference proteome</keyword>
<dbReference type="PROSITE" id="PS50181">
    <property type="entry name" value="FBOX"/>
    <property type="match status" value="1"/>
</dbReference>
<sequence length="415" mass="48867">MLNSNSLLVWSDVDDMQTIYLSSLIINSCEETNNETNQIEVDHSMKIPPELMEKIVCYLDGITLLKFKLLSKTCYDIVKNALKYNKLWRQICLNEIPNKYFIDLLNRQFNKYIPLDSLSEIQYERLYKHWLQWQKSVLNTTLIGEQNFLCLEEIKQIICYKCNILIIFLNHTCLFSLIKKENTTDDYIIKENQSVSRNLLKLFKLNPQPQTNKNGEELDPFISYHQDNVNACPLHNTVHTIHIRNVRDVYTGKLIDVDANIYTNLCCWVRESWYEWHSNIKSNINGHCCHQLSRTLFTSVVHGVIIGRIHRNSIIFHNMFKDLCMTVHLWLDHKYIAATAVYIYTNILFIGTQNGYLLAFRLKCWDDLINLKKENMLLETRLNIGQIVRLNIIDFKNIQAIIVATTASVFWFKLI</sequence>
<dbReference type="Gene3D" id="1.20.1280.50">
    <property type="match status" value="1"/>
</dbReference>
<dbReference type="AlphaFoldDB" id="A0A5E4MKP0"/>
<accession>A0A5E4MKP0</accession>
<proteinExistence type="predicted"/>
<evidence type="ECO:0000313" key="2">
    <source>
        <dbReference type="EMBL" id="VVC32802.1"/>
    </source>
</evidence>
<feature type="domain" description="F-box" evidence="1">
    <location>
        <begin position="41"/>
        <end position="91"/>
    </location>
</feature>
<dbReference type="Pfam" id="PF00646">
    <property type="entry name" value="F-box"/>
    <property type="match status" value="1"/>
</dbReference>
<name>A0A5E4MKP0_9HEMI</name>
<reference evidence="2 3" key="1">
    <citation type="submission" date="2019-08" db="EMBL/GenBank/DDBJ databases">
        <authorList>
            <person name="Alioto T."/>
            <person name="Alioto T."/>
            <person name="Gomez Garrido J."/>
        </authorList>
    </citation>
    <scope>NUCLEOTIDE SEQUENCE [LARGE SCALE GENOMIC DNA]</scope>
</reference>
<dbReference type="InterPro" id="IPR001810">
    <property type="entry name" value="F-box_dom"/>
</dbReference>
<evidence type="ECO:0000313" key="3">
    <source>
        <dbReference type="Proteomes" id="UP000325440"/>
    </source>
</evidence>
<dbReference type="InterPro" id="IPR036047">
    <property type="entry name" value="F-box-like_dom_sf"/>
</dbReference>
<dbReference type="OrthoDB" id="2095648at2759"/>